<organism evidence="5 6">
    <name type="scientific">Megaselia scalaris</name>
    <name type="common">Humpbacked fly</name>
    <name type="synonym">Phora scalaris</name>
    <dbReference type="NCBI Taxonomy" id="36166"/>
    <lineage>
        <taxon>Eukaryota</taxon>
        <taxon>Metazoa</taxon>
        <taxon>Ecdysozoa</taxon>
        <taxon>Arthropoda</taxon>
        <taxon>Hexapoda</taxon>
        <taxon>Insecta</taxon>
        <taxon>Pterygota</taxon>
        <taxon>Neoptera</taxon>
        <taxon>Endopterygota</taxon>
        <taxon>Diptera</taxon>
        <taxon>Brachycera</taxon>
        <taxon>Muscomorpha</taxon>
        <taxon>Platypezoidea</taxon>
        <taxon>Phoridae</taxon>
        <taxon>Megaseliini</taxon>
        <taxon>Megaselia</taxon>
    </lineage>
</organism>
<dbReference type="Gene3D" id="2.60.40.10">
    <property type="entry name" value="Immunoglobulins"/>
    <property type="match status" value="1"/>
</dbReference>
<keyword evidence="3" id="KW-0472">Membrane</keyword>
<dbReference type="EMBL" id="CAQQ02188917">
    <property type="status" value="NOT_ANNOTATED_CDS"/>
    <property type="molecule type" value="Genomic_DNA"/>
</dbReference>
<feature type="transmembrane region" description="Helical" evidence="3">
    <location>
        <begin position="192"/>
        <end position="212"/>
    </location>
</feature>
<evidence type="ECO:0000259" key="4">
    <source>
        <dbReference type="PROSITE" id="PS50835"/>
    </source>
</evidence>
<evidence type="ECO:0000256" key="2">
    <source>
        <dbReference type="SAM" id="MobiDB-lite"/>
    </source>
</evidence>
<accession>T1GZN5</accession>
<evidence type="ECO:0000256" key="1">
    <source>
        <dbReference type="ARBA" id="ARBA00023157"/>
    </source>
</evidence>
<dbReference type="CDD" id="cd00096">
    <property type="entry name" value="Ig"/>
    <property type="match status" value="1"/>
</dbReference>
<dbReference type="Proteomes" id="UP000015102">
    <property type="component" value="Unassembled WGS sequence"/>
</dbReference>
<dbReference type="InterPro" id="IPR013783">
    <property type="entry name" value="Ig-like_fold"/>
</dbReference>
<dbReference type="PANTHER" id="PTHR21261">
    <property type="entry name" value="BEAT PROTEIN"/>
    <property type="match status" value="1"/>
</dbReference>
<dbReference type="PROSITE" id="PS50835">
    <property type="entry name" value="IG_LIKE"/>
    <property type="match status" value="1"/>
</dbReference>
<dbReference type="OMA" id="CQYDLEK"/>
<dbReference type="PANTHER" id="PTHR21261:SF17">
    <property type="entry name" value="BEAT VI"/>
    <property type="match status" value="1"/>
</dbReference>
<keyword evidence="3" id="KW-1133">Transmembrane helix</keyword>
<dbReference type="STRING" id="36166.T1GZN5"/>
<proteinExistence type="predicted"/>
<sequence length="214" mass="24193">MTKSDGTQVTVKAVNRMLTGNYQCEVSEDAPLFHTELRTAHMQVIELPKTEPMMFVDKKMISFNDQFKAECSVGESFPPANITWYINGRKVYKSRHQRISYETYSASSTISTLEMDPHSQVLQGLFQAVPKYQTSILLLCEVSILHVYHKNVQQRILLSTSPPTTHSPNLLESKRNGDPDALTSSTNRTYHLIYSGTSSILIILFVSLYKVVAL</sequence>
<feature type="region of interest" description="Disordered" evidence="2">
    <location>
        <begin position="159"/>
        <end position="182"/>
    </location>
</feature>
<dbReference type="HOGENOM" id="CLU_092555_0_0_1"/>
<keyword evidence="1" id="KW-1015">Disulfide bond</keyword>
<name>T1GZN5_MEGSC</name>
<reference evidence="6" key="1">
    <citation type="submission" date="2013-02" db="EMBL/GenBank/DDBJ databases">
        <authorList>
            <person name="Hughes D."/>
        </authorList>
    </citation>
    <scope>NUCLEOTIDE SEQUENCE</scope>
    <source>
        <strain>Durham</strain>
        <strain evidence="6">NC isolate 2 -- Noor lab</strain>
    </source>
</reference>
<evidence type="ECO:0000313" key="5">
    <source>
        <dbReference type="EnsemblMetazoa" id="MESCA009339-PA"/>
    </source>
</evidence>
<feature type="domain" description="Ig-like" evidence="4">
    <location>
        <begin position="48"/>
        <end position="159"/>
    </location>
</feature>
<keyword evidence="6" id="KW-1185">Reference proteome</keyword>
<dbReference type="EMBL" id="CAQQ02188918">
    <property type="status" value="NOT_ANNOTATED_CDS"/>
    <property type="molecule type" value="Genomic_DNA"/>
</dbReference>
<evidence type="ECO:0000313" key="6">
    <source>
        <dbReference type="Proteomes" id="UP000015102"/>
    </source>
</evidence>
<keyword evidence="3" id="KW-0812">Transmembrane</keyword>
<dbReference type="InterPro" id="IPR036179">
    <property type="entry name" value="Ig-like_dom_sf"/>
</dbReference>
<dbReference type="InterPro" id="IPR007110">
    <property type="entry name" value="Ig-like_dom"/>
</dbReference>
<dbReference type="InterPro" id="IPR013162">
    <property type="entry name" value="CD80_C2-set"/>
</dbReference>
<dbReference type="AlphaFoldDB" id="T1GZN5"/>
<feature type="compositionally biased region" description="Polar residues" evidence="2">
    <location>
        <begin position="159"/>
        <end position="170"/>
    </location>
</feature>
<dbReference type="Pfam" id="PF08205">
    <property type="entry name" value="C2-set_2"/>
    <property type="match status" value="1"/>
</dbReference>
<dbReference type="SUPFAM" id="SSF48726">
    <property type="entry name" value="Immunoglobulin"/>
    <property type="match status" value="1"/>
</dbReference>
<reference evidence="5" key="2">
    <citation type="submission" date="2015-06" db="UniProtKB">
        <authorList>
            <consortium name="EnsemblMetazoa"/>
        </authorList>
    </citation>
    <scope>IDENTIFICATION</scope>
</reference>
<dbReference type="EnsemblMetazoa" id="MESCA009339-RA">
    <property type="protein sequence ID" value="MESCA009339-PA"/>
    <property type="gene ID" value="MESCA009339"/>
</dbReference>
<protein>
    <recommendedName>
        <fullName evidence="4">Ig-like domain-containing protein</fullName>
    </recommendedName>
</protein>
<evidence type="ECO:0000256" key="3">
    <source>
        <dbReference type="SAM" id="Phobius"/>
    </source>
</evidence>